<proteinExistence type="predicted"/>
<evidence type="ECO:0000313" key="2">
    <source>
        <dbReference type="Proteomes" id="UP001156629"/>
    </source>
</evidence>
<keyword evidence="2" id="KW-1185">Reference proteome</keyword>
<protein>
    <recommendedName>
        <fullName evidence="3">Phage protein</fullName>
    </recommendedName>
</protein>
<accession>A0ABQ5WRA2</accession>
<name>A0ABQ5WRA2_9PROT</name>
<dbReference type="Pfam" id="PF23840">
    <property type="entry name" value="Phage_tail_terminator"/>
    <property type="match status" value="1"/>
</dbReference>
<organism evidence="1 2">
    <name type="scientific">Gluconobacter kondonii</name>
    <dbReference type="NCBI Taxonomy" id="941463"/>
    <lineage>
        <taxon>Bacteria</taxon>
        <taxon>Pseudomonadati</taxon>
        <taxon>Pseudomonadota</taxon>
        <taxon>Alphaproteobacteria</taxon>
        <taxon>Acetobacterales</taxon>
        <taxon>Acetobacteraceae</taxon>
        <taxon>Gluconobacter</taxon>
    </lineage>
</organism>
<comment type="caution">
    <text evidence="1">The sequence shown here is derived from an EMBL/GenBank/DDBJ whole genome shotgun (WGS) entry which is preliminary data.</text>
</comment>
<sequence>MNPILRCVDVIKQIRTDTRYFTKVSGIGDISRMMNQQNIKQSDMPFCGVWIPNVTATENQNMPGYLALETTTFQCVVVLNMESDDTGYQSASDAYDLARTDLRKCLMGWDPTPDRSNGYPMQFESGSIVGSLDSSNSRAVYSFDFTLTYTITEEDGYQEGSTDLIEIDTTMPNNGSTTIFPNIINPTK</sequence>
<dbReference type="InterPro" id="IPR056912">
    <property type="entry name" value="Phage_JBD30_tail_term-like"/>
</dbReference>
<evidence type="ECO:0008006" key="3">
    <source>
        <dbReference type="Google" id="ProtNLM"/>
    </source>
</evidence>
<dbReference type="EMBL" id="BSNV01000007">
    <property type="protein sequence ID" value="GLQ66057.1"/>
    <property type="molecule type" value="Genomic_DNA"/>
</dbReference>
<reference evidence="2" key="1">
    <citation type="journal article" date="2019" name="Int. J. Syst. Evol. Microbiol.">
        <title>The Global Catalogue of Microorganisms (GCM) 10K type strain sequencing project: providing services to taxonomists for standard genome sequencing and annotation.</title>
        <authorList>
            <consortium name="The Broad Institute Genomics Platform"/>
            <consortium name="The Broad Institute Genome Sequencing Center for Infectious Disease"/>
            <person name="Wu L."/>
            <person name="Ma J."/>
        </authorList>
    </citation>
    <scope>NUCLEOTIDE SEQUENCE [LARGE SCALE GENOMIC DNA]</scope>
    <source>
        <strain evidence="2">NBRC 3266</strain>
    </source>
</reference>
<evidence type="ECO:0000313" key="1">
    <source>
        <dbReference type="EMBL" id="GLQ66057.1"/>
    </source>
</evidence>
<dbReference type="Proteomes" id="UP001156629">
    <property type="component" value="Unassembled WGS sequence"/>
</dbReference>
<gene>
    <name evidence="1" type="ORF">GCM10007870_16410</name>
</gene>